<reference evidence="1" key="1">
    <citation type="submission" date="2013-11" db="EMBL/GenBank/DDBJ databases">
        <title>The Genome Sequence of Phytophthora parasitica CJ02B3.</title>
        <authorList>
            <consortium name="The Broad Institute Genomics Platform"/>
            <person name="Russ C."/>
            <person name="Tyler B."/>
            <person name="Panabieres F."/>
            <person name="Shan W."/>
            <person name="Tripathy S."/>
            <person name="Grunwald N."/>
            <person name="Machado M."/>
            <person name="Johnson C.S."/>
            <person name="Arredondo F."/>
            <person name="Hong C."/>
            <person name="Coffey M."/>
            <person name="Young S.K."/>
            <person name="Zeng Q."/>
            <person name="Gargeya S."/>
            <person name="Fitzgerald M."/>
            <person name="Abouelleil A."/>
            <person name="Alvarado L."/>
            <person name="Chapman S.B."/>
            <person name="Gainer-Dewar J."/>
            <person name="Goldberg J."/>
            <person name="Griggs A."/>
            <person name="Gujja S."/>
            <person name="Hansen M."/>
            <person name="Howarth C."/>
            <person name="Imamovic A."/>
            <person name="Ireland A."/>
            <person name="Larimer J."/>
            <person name="McCowan C."/>
            <person name="Murphy C."/>
            <person name="Pearson M."/>
            <person name="Poon T.W."/>
            <person name="Priest M."/>
            <person name="Roberts A."/>
            <person name="Saif S."/>
            <person name="Shea T."/>
            <person name="Sykes S."/>
            <person name="Wortman J."/>
            <person name="Nusbaum C."/>
            <person name="Birren B."/>
        </authorList>
    </citation>
    <scope>NUCLEOTIDE SEQUENCE [LARGE SCALE GENOMIC DNA]</scope>
    <source>
        <strain evidence="1">CJ02B3</strain>
    </source>
</reference>
<dbReference type="EMBL" id="KI688539">
    <property type="protein sequence ID" value="ETK76825.1"/>
    <property type="molecule type" value="Genomic_DNA"/>
</dbReference>
<dbReference type="Proteomes" id="UP000053236">
    <property type="component" value="Unassembled WGS sequence"/>
</dbReference>
<evidence type="ECO:0000313" key="1">
    <source>
        <dbReference type="EMBL" id="ETK76825.1"/>
    </source>
</evidence>
<name>W2I7M8_PHYNI</name>
<dbReference type="VEuPathDB" id="FungiDB:PPTG_21506"/>
<evidence type="ECO:0000313" key="2">
    <source>
        <dbReference type="EMBL" id="ETL30249.1"/>
    </source>
</evidence>
<proteinExistence type="predicted"/>
<dbReference type="Proteomes" id="UP000053864">
    <property type="component" value="Unassembled WGS sequence"/>
</dbReference>
<organism evidence="2">
    <name type="scientific">Phytophthora nicotianae</name>
    <name type="common">Potato buckeye rot agent</name>
    <name type="synonym">Phytophthora parasitica</name>
    <dbReference type="NCBI Taxonomy" id="4792"/>
    <lineage>
        <taxon>Eukaryota</taxon>
        <taxon>Sar</taxon>
        <taxon>Stramenopiles</taxon>
        <taxon>Oomycota</taxon>
        <taxon>Peronosporomycetes</taxon>
        <taxon>Peronosporales</taxon>
        <taxon>Peronosporaceae</taxon>
        <taxon>Phytophthora</taxon>
    </lineage>
</organism>
<reference evidence="2" key="2">
    <citation type="submission" date="2013-11" db="EMBL/GenBank/DDBJ databases">
        <title>The Genome Sequence of Phytophthora parasitica CJ05E6.</title>
        <authorList>
            <consortium name="The Broad Institute Genomics Platform"/>
            <person name="Russ C."/>
            <person name="Tyler B."/>
            <person name="Panabieres F."/>
            <person name="Shan W."/>
            <person name="Tripathy S."/>
            <person name="Grunwald N."/>
            <person name="Machado M."/>
            <person name="Johnson C.S."/>
            <person name="Arredondo F."/>
            <person name="Hong C."/>
            <person name="Coffey M."/>
            <person name="Young S.K."/>
            <person name="Zeng Q."/>
            <person name="Gargeya S."/>
            <person name="Fitzgerald M."/>
            <person name="Abouelleil A."/>
            <person name="Alvarado L."/>
            <person name="Chapman S.B."/>
            <person name="Gainer-Dewar J."/>
            <person name="Goldberg J."/>
            <person name="Griggs A."/>
            <person name="Gujja S."/>
            <person name="Hansen M."/>
            <person name="Howarth C."/>
            <person name="Imamovic A."/>
            <person name="Ireland A."/>
            <person name="Larimer J."/>
            <person name="McCowan C."/>
            <person name="Murphy C."/>
            <person name="Pearson M."/>
            <person name="Poon T.W."/>
            <person name="Priest M."/>
            <person name="Roberts A."/>
            <person name="Saif S."/>
            <person name="Shea T."/>
            <person name="Sykes S."/>
            <person name="Wortman J."/>
            <person name="Nusbaum C."/>
            <person name="Birren B."/>
        </authorList>
    </citation>
    <scope>NUCLEOTIDE SEQUENCE [LARGE SCALE GENOMIC DNA]</scope>
    <source>
        <strain evidence="2">CJ05E6</strain>
    </source>
</reference>
<gene>
    <name evidence="1" type="ORF">L915_16841</name>
    <name evidence="2" type="ORF">L916_16750</name>
</gene>
<dbReference type="AlphaFoldDB" id="W2I7M8"/>
<protein>
    <submittedName>
        <fullName evidence="2">Uncharacterized protein</fullName>
    </submittedName>
</protein>
<dbReference type="EMBL" id="KI675323">
    <property type="protein sequence ID" value="ETL30249.1"/>
    <property type="molecule type" value="Genomic_DNA"/>
</dbReference>
<sequence>MGAGVAAATGIARVVPVVDVARAAPVTAGVARIAVAAGATVAAIAARAVVTTGAIVEETTSMVEPGLKLAVQDALRHRRKARVKVLADGADVVCGGRASAAVLP</sequence>
<accession>W2I7M8</accession>